<feature type="compositionally biased region" description="Polar residues" evidence="6">
    <location>
        <begin position="670"/>
        <end position="686"/>
    </location>
</feature>
<feature type="region of interest" description="Disordered" evidence="6">
    <location>
        <begin position="637"/>
        <end position="686"/>
    </location>
</feature>
<dbReference type="InterPro" id="IPR004331">
    <property type="entry name" value="SPX_dom"/>
</dbReference>
<proteinExistence type="predicted"/>
<dbReference type="EMBL" id="CP138584">
    <property type="protein sequence ID" value="WPH00932.1"/>
    <property type="molecule type" value="Genomic_DNA"/>
</dbReference>
<dbReference type="Proteomes" id="UP001303373">
    <property type="component" value="Chromosome 5"/>
</dbReference>
<dbReference type="GO" id="GO:0016237">
    <property type="term" value="P:microautophagy"/>
    <property type="evidence" value="ECO:0007669"/>
    <property type="project" value="TreeGrafter"/>
</dbReference>
<evidence type="ECO:0000256" key="5">
    <source>
        <dbReference type="ARBA" id="ARBA00023136"/>
    </source>
</evidence>
<feature type="transmembrane region" description="Helical" evidence="7">
    <location>
        <begin position="710"/>
        <end position="730"/>
    </location>
</feature>
<evidence type="ECO:0000256" key="6">
    <source>
        <dbReference type="SAM" id="MobiDB-lite"/>
    </source>
</evidence>
<evidence type="ECO:0000256" key="1">
    <source>
        <dbReference type="ARBA" id="ARBA00004128"/>
    </source>
</evidence>
<evidence type="ECO:0000313" key="10">
    <source>
        <dbReference type="Proteomes" id="UP001303373"/>
    </source>
</evidence>
<dbReference type="PANTHER" id="PTHR46140:SF1">
    <property type="entry name" value="VACUOLAR TRANSPORTER CHAPERONE COMPLEX SUBUNIT 4-RELATED"/>
    <property type="match status" value="1"/>
</dbReference>
<accession>A0AAQ3M9P3</accession>
<protein>
    <recommendedName>
        <fullName evidence="8">SPX domain-containing protein</fullName>
    </recommendedName>
</protein>
<gene>
    <name evidence="9" type="ORF">R9X50_00376600</name>
</gene>
<keyword evidence="10" id="KW-1185">Reference proteome</keyword>
<feature type="compositionally biased region" description="Polar residues" evidence="6">
    <location>
        <begin position="552"/>
        <end position="565"/>
    </location>
</feature>
<feature type="compositionally biased region" description="Low complexity" evidence="6">
    <location>
        <begin position="542"/>
        <end position="551"/>
    </location>
</feature>
<evidence type="ECO:0000256" key="4">
    <source>
        <dbReference type="ARBA" id="ARBA00022989"/>
    </source>
</evidence>
<name>A0AAQ3M9P3_9PEZI</name>
<evidence type="ECO:0000256" key="2">
    <source>
        <dbReference type="ARBA" id="ARBA00022554"/>
    </source>
</evidence>
<feature type="transmembrane region" description="Helical" evidence="7">
    <location>
        <begin position="774"/>
        <end position="796"/>
    </location>
</feature>
<dbReference type="GO" id="GO:0006799">
    <property type="term" value="P:polyphosphate biosynthetic process"/>
    <property type="evidence" value="ECO:0007669"/>
    <property type="project" value="UniProtKB-ARBA"/>
</dbReference>
<dbReference type="InterPro" id="IPR042267">
    <property type="entry name" value="VTC_sf"/>
</dbReference>
<evidence type="ECO:0000256" key="3">
    <source>
        <dbReference type="ARBA" id="ARBA00022692"/>
    </source>
</evidence>
<evidence type="ECO:0000313" key="9">
    <source>
        <dbReference type="EMBL" id="WPH00932.1"/>
    </source>
</evidence>
<sequence>MKYGQTLQQRSIPAWSHHNIDYNDIKQVIKEQTTPGRGKTISVPGRGDDKLAQLEDSLFAILAEQHHRIDLFVRSKSGEIKRRLGDSEKQLKELSARIAVPAGQRIPVGRLERYGRLENHVLKAGEEIKSLARFTSIQRTAFRKLLKKYRKWTGSTQLEDRFRTEILDDPKGFTNVDLGPLLDEYSATLHGVRTLYERRIRQNASSTRKSTFTTTSSSSSFAHLQSALKSGSRAEFDTAVATIPLGEDGQLASYFVHPESVIELQMLLLQHCRYFSTRSRANSVASPVSPCPHRRDSHNLSVSADFFSLGADSPERFEREQNTLTVDEREHIPGISPQKVRICARWNNDEDVQISSRTANGNIRNGTIKQKQIDTFFDKTAEFSKPTKFGTANDETTQACRRDLEHQSGVRPLYKISSCRSRFVGPMGNSEGAFFATLDTGISFECLNVHAASGEKSDFPFAVLQVRQEDPKSGTLIATLDASHLVERVRGFSFEAHAIWTTCQLSNQSPPMWLPLLTRDIRKLPPSAPQRPMNHSRGGSGAQSATAGSSSTYNDQEATDATVTFDNPPIRSFRKKRRRAYPERNPEQQSQRYWSEYDHPEDMSDGGNGADDAYVIYIDPNQKSAFEGLIDRIGDFFRRPSPRSQDEEAYMTPASPRDDESSSDEEETTGLISNRTRSRTSYGATTGTHGENMVYLPFQQQESNASPNPIAAISFIASVAILVTAYFLVLTSRRKLRYGVDAGVIFAMVCSLFFALFGFGALFRQPGKVNSLTWTAAGTVLTVDIVGSAGLLAWMLS</sequence>
<dbReference type="Gene3D" id="3.20.100.30">
    <property type="entry name" value="VTC, catalytic tunnel domain"/>
    <property type="match status" value="1"/>
</dbReference>
<keyword evidence="4 7" id="KW-1133">Transmembrane helix</keyword>
<keyword evidence="5 7" id="KW-0472">Membrane</keyword>
<dbReference type="AlphaFoldDB" id="A0AAQ3M9P3"/>
<dbReference type="PANTHER" id="PTHR46140">
    <property type="entry name" value="VACUOLAR TRANSPORTER CHAPERONE 1-RELATED"/>
    <property type="match status" value="1"/>
</dbReference>
<dbReference type="GO" id="GO:0042144">
    <property type="term" value="P:vacuole fusion, non-autophagic"/>
    <property type="evidence" value="ECO:0007669"/>
    <property type="project" value="TreeGrafter"/>
</dbReference>
<reference evidence="9 10" key="1">
    <citation type="submission" date="2023-11" db="EMBL/GenBank/DDBJ databases">
        <title>An acidophilic fungus is an integral part of prey digestion in a carnivorous sundew plant.</title>
        <authorList>
            <person name="Tsai I.J."/>
        </authorList>
    </citation>
    <scope>NUCLEOTIDE SEQUENCE [LARGE SCALE GENOMIC DNA]</scope>
    <source>
        <strain evidence="9">169a</strain>
    </source>
</reference>
<keyword evidence="3 7" id="KW-0812">Transmembrane</keyword>
<feature type="transmembrane region" description="Helical" evidence="7">
    <location>
        <begin position="742"/>
        <end position="762"/>
    </location>
</feature>
<keyword evidence="2" id="KW-0926">Vacuole</keyword>
<comment type="subcellular location">
    <subcellularLocation>
        <location evidence="1">Vacuole membrane</location>
        <topology evidence="1">Multi-pass membrane protein</topology>
    </subcellularLocation>
</comment>
<evidence type="ECO:0000259" key="8">
    <source>
        <dbReference type="PROSITE" id="PS51382"/>
    </source>
</evidence>
<evidence type="ECO:0000256" key="7">
    <source>
        <dbReference type="SAM" id="Phobius"/>
    </source>
</evidence>
<dbReference type="GO" id="GO:0007034">
    <property type="term" value="P:vacuolar transport"/>
    <property type="evidence" value="ECO:0007669"/>
    <property type="project" value="TreeGrafter"/>
</dbReference>
<dbReference type="CDD" id="cd14474">
    <property type="entry name" value="SPX_YDR089W"/>
    <property type="match status" value="1"/>
</dbReference>
<dbReference type="PROSITE" id="PS51382">
    <property type="entry name" value="SPX"/>
    <property type="match status" value="1"/>
</dbReference>
<dbReference type="GO" id="GO:0000329">
    <property type="term" value="C:fungal-type vacuole membrane"/>
    <property type="evidence" value="ECO:0007669"/>
    <property type="project" value="TreeGrafter"/>
</dbReference>
<organism evidence="9 10">
    <name type="scientific">Acrodontium crateriforme</name>
    <dbReference type="NCBI Taxonomy" id="150365"/>
    <lineage>
        <taxon>Eukaryota</taxon>
        <taxon>Fungi</taxon>
        <taxon>Dikarya</taxon>
        <taxon>Ascomycota</taxon>
        <taxon>Pezizomycotina</taxon>
        <taxon>Dothideomycetes</taxon>
        <taxon>Dothideomycetidae</taxon>
        <taxon>Mycosphaerellales</taxon>
        <taxon>Teratosphaeriaceae</taxon>
        <taxon>Acrodontium</taxon>
    </lineage>
</organism>
<dbReference type="GO" id="GO:0033254">
    <property type="term" value="C:vacuolar transporter chaperone complex"/>
    <property type="evidence" value="ECO:0007669"/>
    <property type="project" value="TreeGrafter"/>
</dbReference>
<dbReference type="InterPro" id="IPR051572">
    <property type="entry name" value="VTC_Complex_Subunit"/>
</dbReference>
<feature type="region of interest" description="Disordered" evidence="6">
    <location>
        <begin position="523"/>
        <end position="608"/>
    </location>
</feature>
<feature type="domain" description="SPX" evidence="8">
    <location>
        <begin position="1"/>
        <end position="163"/>
    </location>
</feature>